<reference evidence="1 2" key="1">
    <citation type="journal article" date="2015" name="Nature">
        <title>rRNA introns, odd ribosomes, and small enigmatic genomes across a large radiation of phyla.</title>
        <authorList>
            <person name="Brown C.T."/>
            <person name="Hug L.A."/>
            <person name="Thomas B.C."/>
            <person name="Sharon I."/>
            <person name="Castelle C.J."/>
            <person name="Singh A."/>
            <person name="Wilkins M.J."/>
            <person name="Williams K.H."/>
            <person name="Banfield J.F."/>
        </authorList>
    </citation>
    <scope>NUCLEOTIDE SEQUENCE [LARGE SCALE GENOMIC DNA]</scope>
</reference>
<dbReference type="InterPro" id="IPR010994">
    <property type="entry name" value="RuvA_2-like"/>
</dbReference>
<feature type="non-terminal residue" evidence="1">
    <location>
        <position position="98"/>
    </location>
</feature>
<dbReference type="EMBL" id="LCAO01000018">
    <property type="protein sequence ID" value="KKR91235.1"/>
    <property type="molecule type" value="Genomic_DNA"/>
</dbReference>
<evidence type="ECO:0000313" key="1">
    <source>
        <dbReference type="EMBL" id="KKR91235.1"/>
    </source>
</evidence>
<comment type="caution">
    <text evidence="1">The sequence shown here is derived from an EMBL/GenBank/DDBJ whole genome shotgun (WGS) entry which is preliminary data.</text>
</comment>
<dbReference type="AlphaFoldDB" id="A0A0G0X3J0"/>
<dbReference type="Gene3D" id="1.10.150.20">
    <property type="entry name" value="5' to 3' exonuclease, C-terminal subdomain"/>
    <property type="match status" value="1"/>
</dbReference>
<proteinExistence type="predicted"/>
<gene>
    <name evidence="1" type="ORF">UU42_C0018G0008</name>
</gene>
<evidence type="ECO:0000313" key="2">
    <source>
        <dbReference type="Proteomes" id="UP000034676"/>
    </source>
</evidence>
<name>A0A0G0X3J0_9BACT</name>
<organism evidence="1 2">
    <name type="scientific">Candidatus Woesebacteria bacterium GW2011_GWA1_41_13b</name>
    <dbReference type="NCBI Taxonomy" id="1618555"/>
    <lineage>
        <taxon>Bacteria</taxon>
        <taxon>Candidatus Woeseibacteriota</taxon>
    </lineage>
</organism>
<dbReference type="SUPFAM" id="SSF47781">
    <property type="entry name" value="RuvA domain 2-like"/>
    <property type="match status" value="1"/>
</dbReference>
<protein>
    <submittedName>
        <fullName evidence="1">Polymerase (Family X) protein</fullName>
    </submittedName>
</protein>
<sequence length="98" mass="10935">MGHTVPGLGKNIQSHLDELFKTGKVKHFQEIKKDLPEGMFELLDIDGMGPKTAYKLTKELKIKNINDLEAKARGGKIRNLPGFGPKSEQEIIDSVSQF</sequence>
<accession>A0A0G0X3J0</accession>
<dbReference type="Proteomes" id="UP000034676">
    <property type="component" value="Unassembled WGS sequence"/>
</dbReference>
<dbReference type="Pfam" id="PF14520">
    <property type="entry name" value="HHH_5"/>
    <property type="match status" value="1"/>
</dbReference>